<evidence type="ECO:0000256" key="1">
    <source>
        <dbReference type="SAM" id="MobiDB-lite"/>
    </source>
</evidence>
<sequence length="178" mass="19192">MSGQLRETAAELADVLWREHTVYRDRAGGVVIRGEHVRRWISLAPSGGRDEILLRAGRILDGGTTAPARSEAVMRVEAGTAELAAVCRRLLAEAAADPSPRVVPPALAPAARTRRFSVRSGGSPRPARPARSAHAGRKRAPRTGRRTVRHTGFGSWVVIVCVAATIALYAWSAAAWYR</sequence>
<keyword evidence="2" id="KW-0472">Membrane</keyword>
<feature type="region of interest" description="Disordered" evidence="1">
    <location>
        <begin position="113"/>
        <end position="147"/>
    </location>
</feature>
<feature type="transmembrane region" description="Helical" evidence="2">
    <location>
        <begin position="153"/>
        <end position="177"/>
    </location>
</feature>
<evidence type="ECO:0000313" key="4">
    <source>
        <dbReference type="Proteomes" id="UP000305921"/>
    </source>
</evidence>
<keyword evidence="4" id="KW-1185">Reference proteome</keyword>
<dbReference type="RefSeq" id="WP_138052069.1">
    <property type="nucleotide sequence ID" value="NZ_VAWE01000001.1"/>
</dbReference>
<evidence type="ECO:0000256" key="2">
    <source>
        <dbReference type="SAM" id="Phobius"/>
    </source>
</evidence>
<protein>
    <submittedName>
        <fullName evidence="3">Uncharacterized protein</fullName>
    </submittedName>
</protein>
<dbReference type="OrthoDB" id="4229869at2"/>
<keyword evidence="2" id="KW-0812">Transmembrane</keyword>
<keyword evidence="2" id="KW-1133">Transmembrane helix</keyword>
<evidence type="ECO:0000313" key="3">
    <source>
        <dbReference type="EMBL" id="TLQ42661.1"/>
    </source>
</evidence>
<dbReference type="EMBL" id="VAWE01000001">
    <property type="protein sequence ID" value="TLQ42661.1"/>
    <property type="molecule type" value="Genomic_DNA"/>
</dbReference>
<organism evidence="3 4">
    <name type="scientific">Streptomyces marianii</name>
    <dbReference type="NCBI Taxonomy" id="1817406"/>
    <lineage>
        <taxon>Bacteria</taxon>
        <taxon>Bacillati</taxon>
        <taxon>Actinomycetota</taxon>
        <taxon>Actinomycetes</taxon>
        <taxon>Kitasatosporales</taxon>
        <taxon>Streptomycetaceae</taxon>
        <taxon>Streptomyces</taxon>
    </lineage>
</organism>
<feature type="compositionally biased region" description="Basic residues" evidence="1">
    <location>
        <begin position="134"/>
        <end position="147"/>
    </location>
</feature>
<dbReference type="AlphaFoldDB" id="A0A5R9DYB5"/>
<gene>
    <name evidence="3" type="ORF">FEF34_05265</name>
</gene>
<name>A0A5R9DYB5_9ACTN</name>
<dbReference type="Proteomes" id="UP000305921">
    <property type="component" value="Unassembled WGS sequence"/>
</dbReference>
<proteinExistence type="predicted"/>
<reference evidence="3 4" key="1">
    <citation type="submission" date="2019-05" db="EMBL/GenBank/DDBJ databases">
        <title>Streptomyces marianii sp. nov., a novel marine actinomycete from southern coast of India.</title>
        <authorList>
            <person name="Iniyan A.M."/>
            <person name="Wink J."/>
            <person name="Ramprasad E."/>
            <person name="Ramana C.V."/>
            <person name="Bunk B."/>
            <person name="Sproer C."/>
            <person name="Joseph F.-J.R.S."/>
            <person name="Vincent S.G.P."/>
        </authorList>
    </citation>
    <scope>NUCLEOTIDE SEQUENCE [LARGE SCALE GENOMIC DNA]</scope>
    <source>
        <strain evidence="3 4">ICN19</strain>
    </source>
</reference>
<feature type="compositionally biased region" description="Low complexity" evidence="1">
    <location>
        <begin position="119"/>
        <end position="133"/>
    </location>
</feature>
<comment type="caution">
    <text evidence="3">The sequence shown here is derived from an EMBL/GenBank/DDBJ whole genome shotgun (WGS) entry which is preliminary data.</text>
</comment>
<accession>A0A5R9DYB5</accession>